<protein>
    <submittedName>
        <fullName evidence="1">Uncharacterized protein</fullName>
    </submittedName>
</protein>
<gene>
    <name evidence="1" type="ORF">ED733_002595</name>
</gene>
<organism evidence="1 2">
    <name type="scientific">Metarhizium rileyi (strain RCEF 4871)</name>
    <name type="common">Nomuraea rileyi</name>
    <dbReference type="NCBI Taxonomy" id="1649241"/>
    <lineage>
        <taxon>Eukaryota</taxon>
        <taxon>Fungi</taxon>
        <taxon>Dikarya</taxon>
        <taxon>Ascomycota</taxon>
        <taxon>Pezizomycotina</taxon>
        <taxon>Sordariomycetes</taxon>
        <taxon>Hypocreomycetidae</taxon>
        <taxon>Hypocreales</taxon>
        <taxon>Clavicipitaceae</taxon>
        <taxon>Metarhizium</taxon>
    </lineage>
</organism>
<name>A0A5C6GM73_METRR</name>
<dbReference type="EMBL" id="SBHS01000003">
    <property type="protein sequence ID" value="TWU77253.1"/>
    <property type="molecule type" value="Genomic_DNA"/>
</dbReference>
<evidence type="ECO:0000313" key="1">
    <source>
        <dbReference type="EMBL" id="TWU77253.1"/>
    </source>
</evidence>
<proteinExistence type="predicted"/>
<dbReference type="AlphaFoldDB" id="A0A5C6GM73"/>
<evidence type="ECO:0000313" key="2">
    <source>
        <dbReference type="Proteomes" id="UP000317257"/>
    </source>
</evidence>
<comment type="caution">
    <text evidence="1">The sequence shown here is derived from an EMBL/GenBank/DDBJ whole genome shotgun (WGS) entry which is preliminary data.</text>
</comment>
<accession>A0A5C6GM73</accession>
<sequence>MPTPTQYFGYSVTNAGPLTTRFTPAPSCTTAKPNVFIQTELGETRGLYGFPSCSLPKYEGCLPSGKKFDELNHQLSVSPHNGNLVYHSPGLRCPSGWKRVGTVHGGAEHATDPDGIFTEITSTALPNGIPHHIPRLEAFADILDPSETMVWCCPRGFKANRDAFCTSDLGPLSELSYSQRCEVYLPTQDVATVTSYQGTILSNPVIVVTAATTGFSSSTYPIESSETSGLVVVSAIPVVALVYRQEDMKDGQNSVAVSEIDDSASLKLKANLLTVLLATVLTAWAVVINI</sequence>
<dbReference type="Proteomes" id="UP000317257">
    <property type="component" value="Unassembled WGS sequence"/>
</dbReference>
<reference evidence="2" key="1">
    <citation type="submission" date="2018-12" db="EMBL/GenBank/DDBJ databases">
        <title>The complete genome of Metarhizium rileyi, a key fungal pathogen of Lepidoptera.</title>
        <authorList>
            <person name="Binneck E."/>
            <person name="Lastra C.C.L."/>
            <person name="Sosa-Gomez D.R."/>
        </authorList>
    </citation>
    <scope>NUCLEOTIDE SEQUENCE [LARGE SCALE GENOMIC DNA]</scope>
    <source>
        <strain evidence="2">Cep018-CH2</strain>
    </source>
</reference>